<comment type="miscellaneous">
    <text evidence="9">The reaction produces a racemic mixture of D-glycero-alpha-D-manno-heptose 7-phosphate and D-glycero-beta-D-manno-heptose 7-phosphate.</text>
</comment>
<dbReference type="EC" id="5.3.1.28" evidence="9"/>
<dbReference type="PROSITE" id="PS51464">
    <property type="entry name" value="SIS"/>
    <property type="match status" value="1"/>
</dbReference>
<proteinExistence type="inferred from homology"/>
<dbReference type="PANTHER" id="PTHR30390">
    <property type="entry name" value="SEDOHEPTULOSE 7-PHOSPHATE ISOMERASE / DNAA INITIATOR-ASSOCIATING FACTOR FOR REPLICATION INITIATION"/>
    <property type="match status" value="1"/>
</dbReference>
<dbReference type="InterPro" id="IPR004515">
    <property type="entry name" value="Phosphoheptose_Isoase"/>
</dbReference>
<comment type="cofactor">
    <cofactor evidence="9">
        <name>Zn(2+)</name>
        <dbReference type="ChEBI" id="CHEBI:29105"/>
    </cofactor>
    <text evidence="9">Binds 1 zinc ion per subunit.</text>
</comment>
<evidence type="ECO:0000256" key="8">
    <source>
        <dbReference type="ARBA" id="ARBA00023277"/>
    </source>
</evidence>
<dbReference type="SUPFAM" id="SSF53697">
    <property type="entry name" value="SIS domain"/>
    <property type="match status" value="1"/>
</dbReference>
<gene>
    <name evidence="10" type="primary">gmhA1</name>
    <name evidence="9" type="synonym">gmhA</name>
    <name evidence="10" type="ORF">N508_001317</name>
</gene>
<dbReference type="InterPro" id="IPR050099">
    <property type="entry name" value="SIS_GmhA/DiaA_subfam"/>
</dbReference>
<dbReference type="InterPro" id="IPR046348">
    <property type="entry name" value="SIS_dom_sf"/>
</dbReference>
<dbReference type="InterPro" id="IPR035461">
    <property type="entry name" value="GmhA/DiaA"/>
</dbReference>
<name>V2Q0R2_9BACT</name>
<dbReference type="Gene3D" id="3.40.50.10490">
    <property type="entry name" value="Glucose-6-phosphate isomerase like protein, domain 1"/>
    <property type="match status" value="1"/>
</dbReference>
<feature type="binding site" evidence="9">
    <location>
        <position position="169"/>
    </location>
    <ligand>
        <name>Zn(2+)</name>
        <dbReference type="ChEBI" id="CHEBI:29105"/>
    </ligand>
</feature>
<feature type="binding site" evidence="9">
    <location>
        <begin position="91"/>
        <end position="92"/>
    </location>
    <ligand>
        <name>substrate</name>
    </ligand>
</feature>
<evidence type="ECO:0000256" key="3">
    <source>
        <dbReference type="ARBA" id="ARBA00009894"/>
    </source>
</evidence>
<sequence length="193" mass="20838">MKKYIEDMFDEAIKAHKEFALDHAGIIEEIAKTIAECFENGNKLLIFGNGGSAADAQHIAAEFASRFVMERPPLAAVALTTDTSLLTAVGNDYSFDEVFEKQVSALANSGDVVWGISTSGNSENVIRGLKRAIKCEAKTIGFAGKDGGKMPGLCDKILIVDHQSTARIQEIHIMSAHIICGLIDEIMFGRFSG</sequence>
<dbReference type="Proteomes" id="UP000017429">
    <property type="component" value="Chromosome"/>
</dbReference>
<feature type="binding site" evidence="9">
    <location>
        <begin position="49"/>
        <end position="51"/>
    </location>
    <ligand>
        <name>substrate</name>
    </ligand>
</feature>
<dbReference type="GO" id="GO:0005975">
    <property type="term" value="P:carbohydrate metabolic process"/>
    <property type="evidence" value="ECO:0007669"/>
    <property type="project" value="UniProtKB-UniRule"/>
</dbReference>
<feature type="binding site" evidence="9">
    <location>
        <position position="122"/>
    </location>
    <ligand>
        <name>substrate</name>
    </ligand>
</feature>
<feature type="binding site" evidence="9">
    <location>
        <begin position="117"/>
        <end position="119"/>
    </location>
    <ligand>
        <name>substrate</name>
    </ligand>
</feature>
<dbReference type="KEGG" id="msch:N508_001317"/>
<dbReference type="Pfam" id="PF13580">
    <property type="entry name" value="SIS_2"/>
    <property type="match status" value="1"/>
</dbReference>
<keyword evidence="6 9" id="KW-0862">Zinc</keyword>
<dbReference type="GO" id="GO:0005737">
    <property type="term" value="C:cytoplasm"/>
    <property type="evidence" value="ECO:0007669"/>
    <property type="project" value="UniProtKB-SubCell"/>
</dbReference>
<evidence type="ECO:0000313" key="10">
    <source>
        <dbReference type="EMBL" id="USF24234.1"/>
    </source>
</evidence>
<dbReference type="GO" id="GO:0097367">
    <property type="term" value="F:carbohydrate derivative binding"/>
    <property type="evidence" value="ECO:0007669"/>
    <property type="project" value="InterPro"/>
</dbReference>
<feature type="binding site" evidence="9">
    <location>
        <position position="169"/>
    </location>
    <ligand>
        <name>substrate</name>
    </ligand>
</feature>
<comment type="function">
    <text evidence="9">Catalyzes the isomerization of sedoheptulose 7-phosphate in D-glycero-D-manno-heptose 7-phosphate.</text>
</comment>
<organism evidence="10 11">
    <name type="scientific">Mucispirillum schaedleri ASF457</name>
    <dbReference type="NCBI Taxonomy" id="1379858"/>
    <lineage>
        <taxon>Bacteria</taxon>
        <taxon>Pseudomonadati</taxon>
        <taxon>Deferribacterota</taxon>
        <taxon>Deferribacteres</taxon>
        <taxon>Deferribacterales</taxon>
        <taxon>Mucispirillaceae</taxon>
        <taxon>Mucispirillum</taxon>
    </lineage>
</organism>
<evidence type="ECO:0000313" key="11">
    <source>
        <dbReference type="Proteomes" id="UP000017429"/>
    </source>
</evidence>
<reference evidence="10" key="2">
    <citation type="submission" date="2022-05" db="EMBL/GenBank/DDBJ databases">
        <authorList>
            <person name="Proctor A.L."/>
            <person name="Phillips G.J."/>
            <person name="Wannemuehler M.J."/>
        </authorList>
    </citation>
    <scope>NUCLEOTIDE SEQUENCE</scope>
    <source>
        <strain evidence="10">ASF457</strain>
    </source>
</reference>
<dbReference type="AlphaFoldDB" id="V2Q0R2"/>
<accession>V2Q0R2</accession>
<dbReference type="GO" id="GO:2001061">
    <property type="term" value="P:D-glycero-D-manno-heptose 7-phosphate biosynthetic process"/>
    <property type="evidence" value="ECO:0007669"/>
    <property type="project" value="UniProtKB-UniPathway"/>
</dbReference>
<dbReference type="HAMAP" id="MF_00067">
    <property type="entry name" value="GmhA"/>
    <property type="match status" value="1"/>
</dbReference>
<evidence type="ECO:0000256" key="2">
    <source>
        <dbReference type="ARBA" id="ARBA00004496"/>
    </source>
</evidence>
<comment type="similarity">
    <text evidence="3 9">Belongs to the SIS family. GmhA subfamily.</text>
</comment>
<evidence type="ECO:0000256" key="7">
    <source>
        <dbReference type="ARBA" id="ARBA00023235"/>
    </source>
</evidence>
<dbReference type="GO" id="GO:0008270">
    <property type="term" value="F:zinc ion binding"/>
    <property type="evidence" value="ECO:0007669"/>
    <property type="project" value="UniProtKB-UniRule"/>
</dbReference>
<dbReference type="GO" id="GO:0008968">
    <property type="term" value="F:D-sedoheptulose 7-phosphate isomerase activity"/>
    <property type="evidence" value="ECO:0007669"/>
    <property type="project" value="UniProtKB-UniRule"/>
</dbReference>
<feature type="binding site" evidence="9">
    <location>
        <position position="62"/>
    </location>
    <ligand>
        <name>substrate</name>
    </ligand>
</feature>
<reference evidence="10" key="1">
    <citation type="journal article" date="2014" name="Genome Announc.">
        <title>Draft genome sequences of the altered schaedler flora, a defined bacterial community from gnotobiotic mice.</title>
        <authorList>
            <person name="Wannemuehler M.J."/>
            <person name="Overstreet A.M."/>
            <person name="Ward D.V."/>
            <person name="Phillips G.J."/>
        </authorList>
    </citation>
    <scope>NUCLEOTIDE SEQUENCE</scope>
    <source>
        <strain evidence="10">ASF457</strain>
    </source>
</reference>
<comment type="catalytic activity">
    <reaction evidence="1 9">
        <text>2 D-sedoheptulose 7-phosphate = D-glycero-alpha-D-manno-heptose 7-phosphate + D-glycero-beta-D-manno-heptose 7-phosphate</text>
        <dbReference type="Rhea" id="RHEA:27489"/>
        <dbReference type="ChEBI" id="CHEBI:57483"/>
        <dbReference type="ChEBI" id="CHEBI:60203"/>
        <dbReference type="ChEBI" id="CHEBI:60204"/>
        <dbReference type="EC" id="5.3.1.28"/>
    </reaction>
</comment>
<keyword evidence="5 9" id="KW-0479">Metal-binding</keyword>
<feature type="binding site" evidence="9">
    <location>
        <position position="58"/>
    </location>
    <ligand>
        <name>Zn(2+)</name>
        <dbReference type="ChEBI" id="CHEBI:29105"/>
    </ligand>
</feature>
<evidence type="ECO:0000256" key="4">
    <source>
        <dbReference type="ARBA" id="ARBA00022490"/>
    </source>
</evidence>
<evidence type="ECO:0000256" key="9">
    <source>
        <dbReference type="HAMAP-Rule" id="MF_00067"/>
    </source>
</evidence>
<protein>
    <recommendedName>
        <fullName evidence="9">Phosphoheptose isomerase</fullName>
        <ecNumber evidence="9">5.3.1.28</ecNumber>
    </recommendedName>
    <alternativeName>
        <fullName evidence="9">Sedoheptulose 7-phosphate isomerase</fullName>
    </alternativeName>
</protein>
<feature type="binding site" evidence="9">
    <location>
        <position position="177"/>
    </location>
    <ligand>
        <name>Zn(2+)</name>
        <dbReference type="ChEBI" id="CHEBI:29105"/>
    </ligand>
</feature>
<dbReference type="PANTHER" id="PTHR30390:SF6">
    <property type="entry name" value="DNAA INITIATOR-ASSOCIATING PROTEIN DIAA"/>
    <property type="match status" value="1"/>
</dbReference>
<evidence type="ECO:0000256" key="1">
    <source>
        <dbReference type="ARBA" id="ARBA00000348"/>
    </source>
</evidence>
<dbReference type="eggNOG" id="COG0279">
    <property type="taxonomic scope" value="Bacteria"/>
</dbReference>
<dbReference type="EMBL" id="CP097562">
    <property type="protein sequence ID" value="USF24234.1"/>
    <property type="molecule type" value="Genomic_DNA"/>
</dbReference>
<dbReference type="RefSeq" id="WP_023275602.1">
    <property type="nucleotide sequence ID" value="NZ_CP097562.1"/>
</dbReference>
<keyword evidence="8 9" id="KW-0119">Carbohydrate metabolism</keyword>
<keyword evidence="4 9" id="KW-0963">Cytoplasm</keyword>
<dbReference type="InterPro" id="IPR001347">
    <property type="entry name" value="SIS_dom"/>
</dbReference>
<comment type="pathway">
    <text evidence="9">Carbohydrate biosynthesis; D-glycero-D-manno-heptose 7-phosphate biosynthesis; D-glycero-alpha-D-manno-heptose 7-phosphate and D-glycero-beta-D-manno-heptose 7-phosphate from sedoheptulose 7-phosphate: step 1/1.</text>
</comment>
<comment type="subcellular location">
    <subcellularLocation>
        <location evidence="2 9">Cytoplasm</location>
    </subcellularLocation>
</comment>
<dbReference type="OrthoDB" id="9810929at2"/>
<reference evidence="10" key="3">
    <citation type="submission" date="2022-06" db="EMBL/GenBank/DDBJ databases">
        <title>Resources to Facilitate Use of the Altered Schaedler Flora (ASF) Mouse Model to Study Microbiome Function.</title>
        <authorList>
            <person name="Proctor A."/>
            <person name="Parvinroo S."/>
            <person name="Richie T."/>
            <person name="Jia X."/>
            <person name="Lee S.T.M."/>
            <person name="Karp P.D."/>
            <person name="Paley S."/>
            <person name="Kostic A.D."/>
            <person name="Pierre J.F."/>
            <person name="Wannemuehler M.J."/>
            <person name="Phillips G.J."/>
        </authorList>
    </citation>
    <scope>NUCLEOTIDE SEQUENCE</scope>
    <source>
        <strain evidence="10">ASF457</strain>
    </source>
</reference>
<keyword evidence="11" id="KW-1185">Reference proteome</keyword>
<evidence type="ECO:0000256" key="6">
    <source>
        <dbReference type="ARBA" id="ARBA00022833"/>
    </source>
</evidence>
<dbReference type="CDD" id="cd05006">
    <property type="entry name" value="SIS_GmhA"/>
    <property type="match status" value="1"/>
</dbReference>
<feature type="binding site" evidence="9">
    <location>
        <position position="62"/>
    </location>
    <ligand>
        <name>Zn(2+)</name>
        <dbReference type="ChEBI" id="CHEBI:29105"/>
    </ligand>
</feature>
<keyword evidence="7 9" id="KW-0413">Isomerase</keyword>
<evidence type="ECO:0000256" key="5">
    <source>
        <dbReference type="ARBA" id="ARBA00022723"/>
    </source>
</evidence>